<reference evidence="3" key="1">
    <citation type="journal article" date="2019" name="Int. J. Syst. Evol. Microbiol.">
        <title>The Global Catalogue of Microorganisms (GCM) 10K type strain sequencing project: providing services to taxonomists for standard genome sequencing and annotation.</title>
        <authorList>
            <consortium name="The Broad Institute Genomics Platform"/>
            <consortium name="The Broad Institute Genome Sequencing Center for Infectious Disease"/>
            <person name="Wu L."/>
            <person name="Ma J."/>
        </authorList>
    </citation>
    <scope>NUCLEOTIDE SEQUENCE [LARGE SCALE GENOMIC DNA]</scope>
    <source>
        <strain evidence="3">CGMCC 4.1621</strain>
    </source>
</reference>
<dbReference type="EMBL" id="JBHSZV010000032">
    <property type="protein sequence ID" value="MFC7062746.1"/>
    <property type="molecule type" value="Genomic_DNA"/>
</dbReference>
<feature type="compositionally biased region" description="Polar residues" evidence="1">
    <location>
        <begin position="24"/>
        <end position="39"/>
    </location>
</feature>
<proteinExistence type="predicted"/>
<dbReference type="Gene3D" id="1.25.40.10">
    <property type="entry name" value="Tetratricopeptide repeat domain"/>
    <property type="match status" value="1"/>
</dbReference>
<keyword evidence="3" id="KW-1185">Reference proteome</keyword>
<protein>
    <submittedName>
        <fullName evidence="2">Tetratricopeptide repeat protein</fullName>
    </submittedName>
</protein>
<dbReference type="SUPFAM" id="SSF48452">
    <property type="entry name" value="TPR-like"/>
    <property type="match status" value="1"/>
</dbReference>
<sequence length="160" mass="18925">MIKFLKKILGSNEESHEKVRENRTTTNTYAKAPLSANSTKRTKSKKTQEKPYKQLKIPKDIVDRNLKGRELEKEGYVDNAIEFYEKNVEERCEGNHPYDRLAIIYRRRKQYDEEIRVLKRAIDVFQSLESSSPRQDVSPKLQKFQERLEKAKEKYANTNG</sequence>
<evidence type="ECO:0000313" key="2">
    <source>
        <dbReference type="EMBL" id="MFC7062746.1"/>
    </source>
</evidence>
<accession>A0ABW2EP86</accession>
<dbReference type="InterPro" id="IPR011990">
    <property type="entry name" value="TPR-like_helical_dom_sf"/>
</dbReference>
<comment type="caution">
    <text evidence="2">The sequence shown here is derived from an EMBL/GenBank/DDBJ whole genome shotgun (WGS) entry which is preliminary data.</text>
</comment>
<organism evidence="2 3">
    <name type="scientific">Halobacillus seohaensis</name>
    <dbReference type="NCBI Taxonomy" id="447421"/>
    <lineage>
        <taxon>Bacteria</taxon>
        <taxon>Bacillati</taxon>
        <taxon>Bacillota</taxon>
        <taxon>Bacilli</taxon>
        <taxon>Bacillales</taxon>
        <taxon>Bacillaceae</taxon>
        <taxon>Halobacillus</taxon>
    </lineage>
</organism>
<feature type="compositionally biased region" description="Basic and acidic residues" evidence="1">
    <location>
        <begin position="13"/>
        <end position="23"/>
    </location>
</feature>
<name>A0ABW2EP86_9BACI</name>
<evidence type="ECO:0000256" key="1">
    <source>
        <dbReference type="SAM" id="MobiDB-lite"/>
    </source>
</evidence>
<evidence type="ECO:0000313" key="3">
    <source>
        <dbReference type="Proteomes" id="UP001596410"/>
    </source>
</evidence>
<gene>
    <name evidence="2" type="ORF">ACFQIC_12875</name>
</gene>
<feature type="region of interest" description="Disordered" evidence="1">
    <location>
        <begin position="1"/>
        <end position="50"/>
    </location>
</feature>
<dbReference type="RefSeq" id="WP_204709684.1">
    <property type="nucleotide sequence ID" value="NZ_JBHSZV010000032.1"/>
</dbReference>
<dbReference type="Proteomes" id="UP001596410">
    <property type="component" value="Unassembled WGS sequence"/>
</dbReference>